<accession>A0AAE6ZJ56</accession>
<dbReference type="Pfam" id="PF00132">
    <property type="entry name" value="Hexapep"/>
    <property type="match status" value="1"/>
</dbReference>
<dbReference type="Proteomes" id="UP000503144">
    <property type="component" value="Chromosome"/>
</dbReference>
<dbReference type="Proteomes" id="UP000502421">
    <property type="component" value="Chromosome"/>
</dbReference>
<dbReference type="EMBL" id="CP051204">
    <property type="protein sequence ID" value="QJB38833.1"/>
    <property type="molecule type" value="Genomic_DNA"/>
</dbReference>
<protein>
    <recommendedName>
        <fullName evidence="5">Serine O-acetyltransferase</fullName>
    </recommendedName>
</protein>
<dbReference type="InterPro" id="IPR011004">
    <property type="entry name" value="Trimer_LpxA-like_sf"/>
</dbReference>
<reference evidence="3" key="1">
    <citation type="submission" date="2020-04" db="EMBL/GenBank/DDBJ databases">
        <authorList>
            <person name="Kittiwongwattana C."/>
        </authorList>
    </citation>
    <scope>NUCLEOTIDE SEQUENCE [LARGE SCALE GENOMIC DNA]</scope>
    <source>
        <strain evidence="3">1310</strain>
    </source>
</reference>
<dbReference type="PANTHER" id="PTHR42811">
    <property type="entry name" value="SERINE ACETYLTRANSFERASE"/>
    <property type="match status" value="1"/>
</dbReference>
<dbReference type="KEGG" id="coy:HF329_13890"/>
<evidence type="ECO:0000313" key="2">
    <source>
        <dbReference type="EMBL" id="QJB38833.1"/>
    </source>
</evidence>
<name>A0AAE6ZJ56_9BACT</name>
<dbReference type="RefSeq" id="WP_168804608.1">
    <property type="nucleotide sequence ID" value="NZ_CP051204.2"/>
</dbReference>
<evidence type="ECO:0000313" key="1">
    <source>
        <dbReference type="EMBL" id="QJB32359.1"/>
    </source>
</evidence>
<evidence type="ECO:0000313" key="3">
    <source>
        <dbReference type="Proteomes" id="UP000502421"/>
    </source>
</evidence>
<evidence type="ECO:0008006" key="5">
    <source>
        <dbReference type="Google" id="ProtNLM"/>
    </source>
</evidence>
<gene>
    <name evidence="2" type="ORF">HF324_13535</name>
    <name evidence="1" type="ORF">HF329_13890</name>
</gene>
<proteinExistence type="predicted"/>
<keyword evidence="4" id="KW-1185">Reference proteome</keyword>
<dbReference type="AlphaFoldDB" id="A0AAE6ZJ56"/>
<sequence>MGFWDKIKMDLSWYNVRNGVPTVPRGGKGKLLLLIVQRALKSEAFHAVLLFRLCSYFHSKRIKILTFYYSNRLRRRYGSTLAHTADIAGGLRLPHPYGVIIGGHVKIGAMTTIGQHVTLGGNFGKTKGNRTTPVIGSWCFICAGTVIAGPVSVGDDVIIGANSTVSKDVPDHVIGSGNPFVIGKEKEPGTAVERNKILYAKFYGYPDDVVNNIGFK</sequence>
<evidence type="ECO:0000313" key="4">
    <source>
        <dbReference type="Proteomes" id="UP000503144"/>
    </source>
</evidence>
<dbReference type="Gene3D" id="2.160.10.10">
    <property type="entry name" value="Hexapeptide repeat proteins"/>
    <property type="match status" value="1"/>
</dbReference>
<dbReference type="InterPro" id="IPR001451">
    <property type="entry name" value="Hexapep"/>
</dbReference>
<organism evidence="1 3">
    <name type="scientific">Chitinophaga oryzae</name>
    <dbReference type="NCBI Taxonomy" id="2725414"/>
    <lineage>
        <taxon>Bacteria</taxon>
        <taxon>Pseudomonadati</taxon>
        <taxon>Bacteroidota</taxon>
        <taxon>Chitinophagia</taxon>
        <taxon>Chitinophagales</taxon>
        <taxon>Chitinophagaceae</taxon>
        <taxon>Chitinophaga</taxon>
    </lineage>
</organism>
<dbReference type="EMBL" id="CP051205">
    <property type="protein sequence ID" value="QJB32359.1"/>
    <property type="molecule type" value="Genomic_DNA"/>
</dbReference>
<dbReference type="SUPFAM" id="SSF51161">
    <property type="entry name" value="Trimeric LpxA-like enzymes"/>
    <property type="match status" value="1"/>
</dbReference>
<reference evidence="1" key="2">
    <citation type="submission" date="2020-09" db="EMBL/GenBank/DDBJ databases">
        <authorList>
            <person name="Kittiwongwattana C."/>
        </authorList>
    </citation>
    <scope>NUCLEOTIDE SEQUENCE</scope>
    <source>
        <strain evidence="2">1303</strain>
        <strain evidence="1">1310</strain>
    </source>
</reference>